<feature type="domain" description="RNase H type-1" evidence="1">
    <location>
        <begin position="10"/>
        <end position="53"/>
    </location>
</feature>
<dbReference type="EMBL" id="JAATIQ010000801">
    <property type="protein sequence ID" value="KAF4347516.1"/>
    <property type="molecule type" value="Genomic_DNA"/>
</dbReference>
<gene>
    <name evidence="2" type="ORF">G4B88_002065</name>
</gene>
<keyword evidence="3" id="KW-1185">Reference proteome</keyword>
<evidence type="ECO:0000313" key="3">
    <source>
        <dbReference type="Proteomes" id="UP000583929"/>
    </source>
</evidence>
<proteinExistence type="predicted"/>
<organism evidence="2 3">
    <name type="scientific">Cannabis sativa</name>
    <name type="common">Hemp</name>
    <name type="synonym">Marijuana</name>
    <dbReference type="NCBI Taxonomy" id="3483"/>
    <lineage>
        <taxon>Eukaryota</taxon>
        <taxon>Viridiplantae</taxon>
        <taxon>Streptophyta</taxon>
        <taxon>Embryophyta</taxon>
        <taxon>Tracheophyta</taxon>
        <taxon>Spermatophyta</taxon>
        <taxon>Magnoliopsida</taxon>
        <taxon>eudicotyledons</taxon>
        <taxon>Gunneridae</taxon>
        <taxon>Pentapetalae</taxon>
        <taxon>rosids</taxon>
        <taxon>fabids</taxon>
        <taxon>Rosales</taxon>
        <taxon>Cannabaceae</taxon>
        <taxon>Cannabis</taxon>
    </lineage>
</organism>
<evidence type="ECO:0000259" key="1">
    <source>
        <dbReference type="Pfam" id="PF13456"/>
    </source>
</evidence>
<name>A0A7J6DNJ1_CANSA</name>
<reference evidence="2 3" key="1">
    <citation type="journal article" date="2020" name="bioRxiv">
        <title>Sequence and annotation of 42 cannabis genomes reveals extensive copy number variation in cannabinoid synthesis and pathogen resistance genes.</title>
        <authorList>
            <person name="Mckernan K.J."/>
            <person name="Helbert Y."/>
            <person name="Kane L.T."/>
            <person name="Ebling H."/>
            <person name="Zhang L."/>
            <person name="Liu B."/>
            <person name="Eaton Z."/>
            <person name="Mclaughlin S."/>
            <person name="Kingan S."/>
            <person name="Baybayan P."/>
            <person name="Concepcion G."/>
            <person name="Jordan M."/>
            <person name="Riva A."/>
            <person name="Barbazuk W."/>
            <person name="Harkins T."/>
        </authorList>
    </citation>
    <scope>NUCLEOTIDE SEQUENCE [LARGE SCALE GENOMIC DNA]</scope>
    <source>
        <strain evidence="3">cv. Jamaican Lion 4</strain>
        <tissue evidence="2">Leaf</tissue>
    </source>
</reference>
<dbReference type="AlphaFoldDB" id="A0A7J6DNJ1"/>
<comment type="caution">
    <text evidence="2">The sequence shown here is derived from an EMBL/GenBank/DDBJ whole genome shotgun (WGS) entry which is preliminary data.</text>
</comment>
<accession>A0A7J6DNJ1</accession>
<protein>
    <recommendedName>
        <fullName evidence="1">RNase H type-1 domain-containing protein</fullName>
    </recommendedName>
</protein>
<dbReference type="Proteomes" id="UP000583929">
    <property type="component" value="Unassembled WGS sequence"/>
</dbReference>
<dbReference type="GO" id="GO:0004523">
    <property type="term" value="F:RNA-DNA hybrid ribonuclease activity"/>
    <property type="evidence" value="ECO:0007669"/>
    <property type="project" value="InterPro"/>
</dbReference>
<dbReference type="Pfam" id="PF13456">
    <property type="entry name" value="RVT_3"/>
    <property type="match status" value="1"/>
</dbReference>
<sequence>MRILHLFIDWRDHSALSGLVSQIHSLFSNFPDASLHFLPRQFNVDAHGLAKEALRSREDV</sequence>
<dbReference type="InterPro" id="IPR002156">
    <property type="entry name" value="RNaseH_domain"/>
</dbReference>
<dbReference type="GO" id="GO:0003676">
    <property type="term" value="F:nucleic acid binding"/>
    <property type="evidence" value="ECO:0007669"/>
    <property type="project" value="InterPro"/>
</dbReference>
<evidence type="ECO:0000313" key="2">
    <source>
        <dbReference type="EMBL" id="KAF4347516.1"/>
    </source>
</evidence>